<feature type="transmembrane region" description="Helical" evidence="1">
    <location>
        <begin position="15"/>
        <end position="34"/>
    </location>
</feature>
<sequence length="36" mass="4210">MNDRPEWQPPKERPLWLWVVLVLVVVAVTINVLVTV</sequence>
<evidence type="ECO:0000313" key="3">
    <source>
        <dbReference type="Proteomes" id="UP000286931"/>
    </source>
</evidence>
<accession>A0A401YLP6</accession>
<keyword evidence="1" id="KW-1133">Transmembrane helix</keyword>
<evidence type="ECO:0000256" key="1">
    <source>
        <dbReference type="SAM" id="Phobius"/>
    </source>
</evidence>
<keyword evidence="1" id="KW-0812">Transmembrane</keyword>
<dbReference type="EMBL" id="BIFH01000018">
    <property type="protein sequence ID" value="GCD95517.1"/>
    <property type="molecule type" value="Genomic_DNA"/>
</dbReference>
<dbReference type="AlphaFoldDB" id="A0A401YLP6"/>
<proteinExistence type="predicted"/>
<keyword evidence="3" id="KW-1185">Reference proteome</keyword>
<comment type="caution">
    <text evidence="2">The sequence shown here is derived from an EMBL/GenBank/DDBJ whole genome shotgun (WGS) entry which is preliminary data.</text>
</comment>
<reference evidence="2 3" key="1">
    <citation type="submission" date="2018-12" db="EMBL/GenBank/DDBJ databases">
        <title>Draft genome sequence of Embleya hyalina NBRC 13850T.</title>
        <authorList>
            <person name="Komaki H."/>
            <person name="Hosoyama A."/>
            <person name="Kimura A."/>
            <person name="Ichikawa N."/>
            <person name="Tamura T."/>
        </authorList>
    </citation>
    <scope>NUCLEOTIDE SEQUENCE [LARGE SCALE GENOMIC DNA]</scope>
    <source>
        <strain evidence="2 3">NBRC 13850</strain>
    </source>
</reference>
<dbReference type="Proteomes" id="UP000286931">
    <property type="component" value="Unassembled WGS sequence"/>
</dbReference>
<keyword evidence="1" id="KW-0472">Membrane</keyword>
<organism evidence="2 3">
    <name type="scientific">Embleya hyalina</name>
    <dbReference type="NCBI Taxonomy" id="516124"/>
    <lineage>
        <taxon>Bacteria</taxon>
        <taxon>Bacillati</taxon>
        <taxon>Actinomycetota</taxon>
        <taxon>Actinomycetes</taxon>
        <taxon>Kitasatosporales</taxon>
        <taxon>Streptomycetaceae</taxon>
        <taxon>Embleya</taxon>
    </lineage>
</organism>
<evidence type="ECO:0000313" key="2">
    <source>
        <dbReference type="EMBL" id="GCD95517.1"/>
    </source>
</evidence>
<gene>
    <name evidence="2" type="ORF">EHYA_03191</name>
</gene>
<name>A0A401YLP6_9ACTN</name>
<protein>
    <submittedName>
        <fullName evidence="2">Uncharacterized protein</fullName>
    </submittedName>
</protein>